<feature type="compositionally biased region" description="Polar residues" evidence="1">
    <location>
        <begin position="142"/>
        <end position="154"/>
    </location>
</feature>
<reference evidence="4" key="1">
    <citation type="journal article" date="2019" name="bioRxiv">
        <title>Genomics, evolutionary history and diagnostics of the Alternaria alternata species group including apple and Asian pear pathotypes.</title>
        <authorList>
            <person name="Armitage A.D."/>
            <person name="Cockerton H.M."/>
            <person name="Sreenivasaprasad S."/>
            <person name="Woodhall J.W."/>
            <person name="Lane C.R."/>
            <person name="Harrison R.J."/>
            <person name="Clarkson J.P."/>
        </authorList>
    </citation>
    <scope>NUCLEOTIDE SEQUENCE [LARGE SCALE GENOMIC DNA]</scope>
    <source>
        <strain evidence="4">FERA 1177</strain>
    </source>
</reference>
<dbReference type="PANTHER" id="PTHR47807:SF1">
    <property type="entry name" value="PROTEIN TBF1"/>
    <property type="match status" value="1"/>
</dbReference>
<feature type="region of interest" description="Disordered" evidence="1">
    <location>
        <begin position="120"/>
        <end position="154"/>
    </location>
</feature>
<evidence type="ECO:0000313" key="3">
    <source>
        <dbReference type="EMBL" id="RYN84178.1"/>
    </source>
</evidence>
<dbReference type="Proteomes" id="UP000291422">
    <property type="component" value="Unassembled WGS sequence"/>
</dbReference>
<dbReference type="PANTHER" id="PTHR47807">
    <property type="entry name" value="PROTEIN TBF1"/>
    <property type="match status" value="1"/>
</dbReference>
<dbReference type="InterPro" id="IPR001005">
    <property type="entry name" value="SANT/Myb"/>
</dbReference>
<feature type="compositionally biased region" description="Acidic residues" evidence="1">
    <location>
        <begin position="633"/>
        <end position="646"/>
    </location>
</feature>
<evidence type="ECO:0000259" key="2">
    <source>
        <dbReference type="SMART" id="SM00717"/>
    </source>
</evidence>
<gene>
    <name evidence="3" type="ORF">AA0117_g1729</name>
</gene>
<sequence>MDDRRSVRSTSRRKSPTPQPPSKATAQQLGRASRARSLRSASREVEGFVDIQKPARRSARQASVTTNDESGYEPQKARKTKRNSAKELLGEPFLARQIPRLIHVHAPDLTVVEEMDTQIDLEQDKEAPGTPTRTDTEPEHASFQSPGAASQMSGTTAISSFSMVEAEFLEPRFILKHLRKLCDSAEEFLEHIAPDRGTMADDLQNIREMQKPGSTYTEDYLDLNDELNVHLKHFKSEEHSYIHIRALYRALFKTSDDVAASQSGLNLILYLANLLVLAKQMIHSNRDDKNIWDVLRQLDNTFPAQFMQDLDYGFQPTETGQSGLYQETLDLAVELRTQLAILVLQRSAESPEFNVEETLDEIFLLPKSSDSVWAIRGWNMPVLGDDDSFLSQDFERLVKNRVQEIQEFFREGSSIAELDDLKSAFPWEPTILRLLDWVRLRRRELKAVIDSLGGSVEITRNVKQAVEDPQPVVEKDQRESLRKKRTSIGRDRRRSSRKFDPNAGVDLHALSKLKSREGDSGVYLEPTASRRNREKIPPQQPIEGVQVQIEQPELEDQQQDGQGSTTEPDTDSQLDVEESSEAIEGVQHEQPERNDQEDDSEWQTLIGSEDQQPEGEHSEKRLEEKQIDHQPAVEDEEEHQIEDFEEPQPSAPPQSPASLLRALKALQKPQKENRPISIFDRQTTAQRIEFGDGFEDTQRTAGPSYTAKGKQTAEPSPRKRRREDSDDSDSDAFETKDRGDHAPVRRRAMPWAKRQRTEGPPAPTSSGAPPSHQPPPRSTQPHTRPLSEQEESVSEASSPSMTEEPELPPSSTWRDQRKLAQENRALESTQSRNSRNERKSREAWSNEEEEALIEYMRKYPSKYSRILQYDEQEGGGVLRNRNQVNLKDKARNLAINMIRSGAGLRSGFENIIHPGEKQGRALMAAGWVMHNDGSWEKVQ</sequence>
<feature type="compositionally biased region" description="Basic and acidic residues" evidence="1">
    <location>
        <begin position="733"/>
        <end position="743"/>
    </location>
</feature>
<feature type="compositionally biased region" description="Polar residues" evidence="1">
    <location>
        <begin position="60"/>
        <end position="69"/>
    </location>
</feature>
<evidence type="ECO:0000313" key="4">
    <source>
        <dbReference type="Proteomes" id="UP000291422"/>
    </source>
</evidence>
<dbReference type="SMART" id="SM00717">
    <property type="entry name" value="SANT"/>
    <property type="match status" value="1"/>
</dbReference>
<name>A0A4Q4NX22_ALTAL</name>
<feature type="region of interest" description="Disordered" evidence="1">
    <location>
        <begin position="1"/>
        <end position="88"/>
    </location>
</feature>
<accession>A0A4Q4NX22</accession>
<proteinExistence type="predicted"/>
<dbReference type="EMBL" id="PDXD01000001">
    <property type="protein sequence ID" value="RYN84178.1"/>
    <property type="molecule type" value="Genomic_DNA"/>
</dbReference>
<feature type="region of interest" description="Disordered" evidence="1">
    <location>
        <begin position="517"/>
        <end position="540"/>
    </location>
</feature>
<evidence type="ECO:0000256" key="1">
    <source>
        <dbReference type="SAM" id="MobiDB-lite"/>
    </source>
</evidence>
<dbReference type="Gene3D" id="1.10.10.60">
    <property type="entry name" value="Homeodomain-like"/>
    <property type="match status" value="1"/>
</dbReference>
<feature type="region of interest" description="Disordered" evidence="1">
    <location>
        <begin position="554"/>
        <end position="847"/>
    </location>
</feature>
<protein>
    <recommendedName>
        <fullName evidence="2">Myb-like domain-containing protein</fullName>
    </recommendedName>
</protein>
<dbReference type="InterPro" id="IPR009057">
    <property type="entry name" value="Homeodomain-like_sf"/>
</dbReference>
<feature type="region of interest" description="Disordered" evidence="1">
    <location>
        <begin position="468"/>
        <end position="503"/>
    </location>
</feature>
<dbReference type="AlphaFoldDB" id="A0A4Q4NX22"/>
<feature type="domain" description="Myb-like" evidence="2">
    <location>
        <begin position="840"/>
        <end position="896"/>
    </location>
</feature>
<feature type="compositionally biased region" description="Acidic residues" evidence="1">
    <location>
        <begin position="568"/>
        <end position="581"/>
    </location>
</feature>
<organism evidence="3 4">
    <name type="scientific">Alternaria alternata</name>
    <name type="common">Alternaria rot fungus</name>
    <name type="synonym">Torula alternata</name>
    <dbReference type="NCBI Taxonomy" id="5599"/>
    <lineage>
        <taxon>Eukaryota</taxon>
        <taxon>Fungi</taxon>
        <taxon>Dikarya</taxon>
        <taxon>Ascomycota</taxon>
        <taxon>Pezizomycotina</taxon>
        <taxon>Dothideomycetes</taxon>
        <taxon>Pleosporomycetidae</taxon>
        <taxon>Pleosporales</taxon>
        <taxon>Pleosporineae</taxon>
        <taxon>Pleosporaceae</taxon>
        <taxon>Alternaria</taxon>
        <taxon>Alternaria sect. Alternaria</taxon>
        <taxon>Alternaria alternata complex</taxon>
    </lineage>
</organism>
<comment type="caution">
    <text evidence="3">The sequence shown here is derived from an EMBL/GenBank/DDBJ whole genome shotgun (WGS) entry which is preliminary data.</text>
</comment>
<dbReference type="InterPro" id="IPR052833">
    <property type="entry name" value="Telomeric_DNA-bd_trans-reg"/>
</dbReference>
<dbReference type="SUPFAM" id="SSF46689">
    <property type="entry name" value="Homeodomain-like"/>
    <property type="match status" value="1"/>
</dbReference>
<feature type="compositionally biased region" description="Basic and acidic residues" evidence="1">
    <location>
        <begin position="814"/>
        <end position="825"/>
    </location>
</feature>
<feature type="compositionally biased region" description="Basic and acidic residues" evidence="1">
    <location>
        <begin position="614"/>
        <end position="632"/>
    </location>
</feature>
<feature type="compositionally biased region" description="Basic and acidic residues" evidence="1">
    <location>
        <begin position="834"/>
        <end position="844"/>
    </location>
</feature>
<dbReference type="VEuPathDB" id="FungiDB:CC77DRAFT_1078352"/>
<feature type="compositionally biased region" description="Basic residues" evidence="1">
    <location>
        <begin position="481"/>
        <end position="496"/>
    </location>
</feature>